<feature type="region of interest" description="Disordered" evidence="1">
    <location>
        <begin position="235"/>
        <end position="273"/>
    </location>
</feature>
<sequence>MSEQDDPAKRIWHTAGTTWWCQRFKHHSRVQARQKSSQSKNLPLRALELVNLVCACFLRPISYPLAVLLPWRVYSFCFPGKPWISSTVDEALSGLGKSAAWYRMVGAGKPNRSEELGTLEEQEQHTQQVRAYLDANAPRRQLKPSRSDAADMLANMSHEETTGSDPPEHVKYLKLVANGVPLETQGSGDVNEDFTESKYYQYMAAIDKAHHTTGSGFIKTDKAPEGFHLSDYPHGAARERHSGNPAMNDWEPAAITDMSASTKPSRSESSSDL</sequence>
<evidence type="ECO:0000256" key="1">
    <source>
        <dbReference type="SAM" id="MobiDB-lite"/>
    </source>
</evidence>
<dbReference type="AlphaFoldDB" id="A0A8T0IL07"/>
<feature type="compositionally biased region" description="Polar residues" evidence="1">
    <location>
        <begin position="258"/>
        <end position="273"/>
    </location>
</feature>
<dbReference type="EMBL" id="CM026423">
    <property type="protein sequence ID" value="KAG0583567.1"/>
    <property type="molecule type" value="Genomic_DNA"/>
</dbReference>
<keyword evidence="3" id="KW-1185">Reference proteome</keyword>
<organism evidence="2 3">
    <name type="scientific">Ceratodon purpureus</name>
    <name type="common">Fire moss</name>
    <name type="synonym">Dicranum purpureum</name>
    <dbReference type="NCBI Taxonomy" id="3225"/>
    <lineage>
        <taxon>Eukaryota</taxon>
        <taxon>Viridiplantae</taxon>
        <taxon>Streptophyta</taxon>
        <taxon>Embryophyta</taxon>
        <taxon>Bryophyta</taxon>
        <taxon>Bryophytina</taxon>
        <taxon>Bryopsida</taxon>
        <taxon>Dicranidae</taxon>
        <taxon>Pseudoditrichales</taxon>
        <taxon>Ditrichaceae</taxon>
        <taxon>Ceratodon</taxon>
    </lineage>
</organism>
<dbReference type="PANTHER" id="PTHR34686:SF1">
    <property type="entry name" value="MATERNAL EFFECT EMBRYO ARREST 59"/>
    <property type="match status" value="1"/>
</dbReference>
<dbReference type="Proteomes" id="UP000822688">
    <property type="component" value="Chromosome 3"/>
</dbReference>
<reference evidence="2" key="1">
    <citation type="submission" date="2020-06" db="EMBL/GenBank/DDBJ databases">
        <title>WGS assembly of Ceratodon purpureus strain R40.</title>
        <authorList>
            <person name="Carey S.B."/>
            <person name="Jenkins J."/>
            <person name="Shu S."/>
            <person name="Lovell J.T."/>
            <person name="Sreedasyam A."/>
            <person name="Maumus F."/>
            <person name="Tiley G.P."/>
            <person name="Fernandez-Pozo N."/>
            <person name="Barry K."/>
            <person name="Chen C."/>
            <person name="Wang M."/>
            <person name="Lipzen A."/>
            <person name="Daum C."/>
            <person name="Saski C.A."/>
            <person name="Payton A.C."/>
            <person name="Mcbreen J.C."/>
            <person name="Conrad R.E."/>
            <person name="Kollar L.M."/>
            <person name="Olsson S."/>
            <person name="Huttunen S."/>
            <person name="Landis J.B."/>
            <person name="Wickett N.J."/>
            <person name="Johnson M.G."/>
            <person name="Rensing S.A."/>
            <person name="Grimwood J."/>
            <person name="Schmutz J."/>
            <person name="Mcdaniel S.F."/>
        </authorList>
    </citation>
    <scope>NUCLEOTIDE SEQUENCE</scope>
    <source>
        <strain evidence="2">R40</strain>
    </source>
</reference>
<evidence type="ECO:0000313" key="3">
    <source>
        <dbReference type="Proteomes" id="UP000822688"/>
    </source>
</evidence>
<evidence type="ECO:0000313" key="2">
    <source>
        <dbReference type="EMBL" id="KAG0583567.1"/>
    </source>
</evidence>
<proteinExistence type="predicted"/>
<accession>A0A8T0IL07</accession>
<gene>
    <name evidence="2" type="ORF">KC19_3G146900</name>
</gene>
<comment type="caution">
    <text evidence="2">The sequence shown here is derived from an EMBL/GenBank/DDBJ whole genome shotgun (WGS) entry which is preliminary data.</text>
</comment>
<name>A0A8T0IL07_CERPU</name>
<protein>
    <submittedName>
        <fullName evidence="2">Uncharacterized protein</fullName>
    </submittedName>
</protein>
<dbReference type="PANTHER" id="PTHR34686">
    <property type="entry name" value="MATERNAL EFFECT EMBRYO ARREST PROTEIN"/>
    <property type="match status" value="1"/>
</dbReference>